<evidence type="ECO:0000256" key="1">
    <source>
        <dbReference type="ARBA" id="ARBA00004604"/>
    </source>
</evidence>
<reference evidence="9 10" key="1">
    <citation type="submission" date="2017-11" db="EMBL/GenBank/DDBJ databases">
        <authorList>
            <person name="Kracher B."/>
        </authorList>
    </citation>
    <scope>NUCLEOTIDE SEQUENCE [LARGE SCALE GENOMIC DNA]</scope>
    <source>
        <strain evidence="9 10">RACE1</strain>
    </source>
</reference>
<protein>
    <recommendedName>
        <fullName evidence="7">U3 small nucleolar ribonucleoprotein protein MPP10</fullName>
    </recommendedName>
</protein>
<keyword evidence="2 7" id="KW-0690">Ribosome biogenesis</keyword>
<dbReference type="GO" id="GO:0005732">
    <property type="term" value="C:sno(s)RNA-containing ribonucleoprotein complex"/>
    <property type="evidence" value="ECO:0007669"/>
    <property type="project" value="UniProtKB-UniRule"/>
</dbReference>
<feature type="compositionally biased region" description="Basic and acidic residues" evidence="8">
    <location>
        <begin position="679"/>
        <end position="688"/>
    </location>
</feature>
<feature type="compositionally biased region" description="Acidic residues" evidence="8">
    <location>
        <begin position="265"/>
        <end position="279"/>
    </location>
</feature>
<keyword evidence="5 7" id="KW-0687">Ribonucleoprotein</keyword>
<dbReference type="EMBL" id="UNSH01000046">
    <property type="protein sequence ID" value="SZF03214.1"/>
    <property type="molecule type" value="Genomic_DNA"/>
</dbReference>
<evidence type="ECO:0000256" key="2">
    <source>
        <dbReference type="ARBA" id="ARBA00022517"/>
    </source>
</evidence>
<feature type="region of interest" description="Disordered" evidence="8">
    <location>
        <begin position="141"/>
        <end position="215"/>
    </location>
</feature>
<evidence type="ECO:0000256" key="8">
    <source>
        <dbReference type="SAM" id="MobiDB-lite"/>
    </source>
</evidence>
<comment type="function">
    <text evidence="7">Involved in nucleolar processing of pre-18S ribosomal RNA.</text>
</comment>
<dbReference type="PANTHER" id="PTHR17039">
    <property type="entry name" value="U3 SMALL NUCLEOLAR RIBONUCLEOPROTEIN PROTEIN MPP10"/>
    <property type="match status" value="1"/>
</dbReference>
<evidence type="ECO:0000256" key="5">
    <source>
        <dbReference type="ARBA" id="ARBA00023274"/>
    </source>
</evidence>
<evidence type="ECO:0000256" key="3">
    <source>
        <dbReference type="ARBA" id="ARBA00022552"/>
    </source>
</evidence>
<dbReference type="GO" id="GO:0006364">
    <property type="term" value="P:rRNA processing"/>
    <property type="evidence" value="ECO:0007669"/>
    <property type="project" value="UniProtKB-KW"/>
</dbReference>
<evidence type="ECO:0000256" key="6">
    <source>
        <dbReference type="ARBA" id="ARBA00029455"/>
    </source>
</evidence>
<dbReference type="PIRSF" id="PIRSF017300">
    <property type="entry name" value="snoRNP_Mpp10"/>
    <property type="match status" value="1"/>
</dbReference>
<accession>A0A383US86</accession>
<comment type="subcellular location">
    <subcellularLocation>
        <location evidence="1 7">Nucleus</location>
        <location evidence="1 7">Nucleolus</location>
    </subcellularLocation>
</comment>
<dbReference type="GO" id="GO:0034457">
    <property type="term" value="C:Mpp10 complex"/>
    <property type="evidence" value="ECO:0007669"/>
    <property type="project" value="UniProtKB-UniRule"/>
</dbReference>
<dbReference type="InterPro" id="IPR012173">
    <property type="entry name" value="Mpp10"/>
</dbReference>
<comment type="similarity">
    <text evidence="6 7">Belongs to the MPP10 family.</text>
</comment>
<proteinExistence type="inferred from homology"/>
<evidence type="ECO:0000313" key="10">
    <source>
        <dbReference type="Proteomes" id="UP000275772"/>
    </source>
</evidence>
<feature type="compositionally biased region" description="Basic residues" evidence="8">
    <location>
        <begin position="667"/>
        <end position="678"/>
    </location>
</feature>
<feature type="compositionally biased region" description="Acidic residues" evidence="8">
    <location>
        <begin position="315"/>
        <end position="336"/>
    </location>
</feature>
<feature type="compositionally biased region" description="Basic and acidic residues" evidence="8">
    <location>
        <begin position="386"/>
        <end position="409"/>
    </location>
</feature>
<dbReference type="AlphaFoldDB" id="A0A383US86"/>
<name>A0A383US86_BLUHO</name>
<sequence length="739" mass="83330">MAPGESDASLTSSSHTMMAMPSASDLSNVSATASSVELVELLAPNNRQNFIIPAPDIPDASLHFVKGILDDYAGVLADEQASRLKAKNNKDRAGGRSNARSTLQIRKIHTHGFEVEKIWEQARRVIDALREDVEENLQEIEQLKSSNQIDTQSEETAEKTHLTEDNSELQSSGKLEQDDLDTTDHEENSEMDEASEFHDENDLQEDSDEENWEDEIQEDEIGDRHSSIATYHEDPHGLNDGFFSIDEFNKLTEFLEHQDTMADEVMGDSSDDEEIDWDADPSAKNINSMIKTQKKSKTTPKDDEEASDGPTFGDMDLDAPDGESDKDDFYGIEEDTNPIGDNTNDIMYQDFFQPPPRKIGKGERQANYLERNQKKRDALEPEDQEATLKRAMADVRRDIFDDDSEHSNSDEEASEIDPADPRTRRSAHERKQAKILQEIRRLEAKSIAKREWTLSGEARASDRPQNSLLEQEIDFERTGKPVLEVTAEISESIEELVKRRILAQEFDEVIRRRPEDLIKTNLRKGAFELDDSKPQQSLAEIYAEDHVKAKNPETHMSKADEKIKKEEKEIEILWKELSAKLDALSSWYFKPKAAAPSLTVVSDVAAVSMEDAQPTMASGINGSESMLAPQEIYKAGKDKQDIAKGEVVLTSGAPVAREEMTREEKLRRRRRAKERIKKRGELEIDKGQRSVKSNQNKETLLDLKKGGVKMIGKKGDVRDMNGRQADTSASHLGAGRFKL</sequence>
<gene>
    <name evidence="9" type="ORF">BLGHR1_14003</name>
</gene>
<evidence type="ECO:0000256" key="4">
    <source>
        <dbReference type="ARBA" id="ARBA00023242"/>
    </source>
</evidence>
<feature type="compositionally biased region" description="Acidic residues" evidence="8">
    <location>
        <begin position="202"/>
        <end position="215"/>
    </location>
</feature>
<keyword evidence="3 7" id="KW-0698">rRNA processing</keyword>
<keyword evidence="4 7" id="KW-0539">Nucleus</keyword>
<dbReference type="PANTHER" id="PTHR17039:SF0">
    <property type="entry name" value="U3 SMALL NUCLEOLAR RIBONUCLEOPROTEIN PROTEIN MPP10"/>
    <property type="match status" value="1"/>
</dbReference>
<organism evidence="9 10">
    <name type="scientific">Blumeria hordei</name>
    <name type="common">Barley powdery mildew</name>
    <name type="synonym">Blumeria graminis f. sp. hordei</name>
    <dbReference type="NCBI Taxonomy" id="2867405"/>
    <lineage>
        <taxon>Eukaryota</taxon>
        <taxon>Fungi</taxon>
        <taxon>Dikarya</taxon>
        <taxon>Ascomycota</taxon>
        <taxon>Pezizomycotina</taxon>
        <taxon>Leotiomycetes</taxon>
        <taxon>Erysiphales</taxon>
        <taxon>Erysiphaceae</taxon>
        <taxon>Blumeria</taxon>
    </lineage>
</organism>
<dbReference type="Proteomes" id="UP000275772">
    <property type="component" value="Unassembled WGS sequence"/>
</dbReference>
<evidence type="ECO:0000313" key="9">
    <source>
        <dbReference type="EMBL" id="SZF03214.1"/>
    </source>
</evidence>
<dbReference type="VEuPathDB" id="FungiDB:BLGHR1_14003"/>
<evidence type="ECO:0000256" key="7">
    <source>
        <dbReference type="PIRNR" id="PIRNR017300"/>
    </source>
</evidence>
<feature type="region of interest" description="Disordered" evidence="8">
    <location>
        <begin position="662"/>
        <end position="739"/>
    </location>
</feature>
<dbReference type="Pfam" id="PF04006">
    <property type="entry name" value="Mpp10"/>
    <property type="match status" value="1"/>
</dbReference>
<dbReference type="GO" id="GO:0032040">
    <property type="term" value="C:small-subunit processome"/>
    <property type="evidence" value="ECO:0007669"/>
    <property type="project" value="TreeGrafter"/>
</dbReference>
<feature type="region of interest" description="Disordered" evidence="8">
    <location>
        <begin position="265"/>
        <end position="433"/>
    </location>
</feature>